<feature type="domain" description="BT-3987-like N-terminal" evidence="1">
    <location>
        <begin position="33"/>
        <end position="152"/>
    </location>
</feature>
<evidence type="ECO:0000313" key="3">
    <source>
        <dbReference type="Proteomes" id="UP000029614"/>
    </source>
</evidence>
<dbReference type="AlphaFoldDB" id="A0A096B2G7"/>
<proteinExistence type="predicted"/>
<reference evidence="2 3" key="1">
    <citation type="submission" date="2014-07" db="EMBL/GenBank/DDBJ databases">
        <authorList>
            <person name="McCorrison J."/>
            <person name="Sanka R."/>
            <person name="Torralba M."/>
            <person name="Gillis M."/>
            <person name="Haft D.H."/>
            <person name="Methe B."/>
            <person name="Sutton G."/>
            <person name="Nelson K.E."/>
        </authorList>
    </citation>
    <scope>NUCLEOTIDE SEQUENCE [LARGE SCALE GENOMIC DNA]</scope>
    <source>
        <strain evidence="2 3">DNF00058</strain>
    </source>
</reference>
<dbReference type="PROSITE" id="PS51257">
    <property type="entry name" value="PROKAR_LIPOPROTEIN"/>
    <property type="match status" value="1"/>
</dbReference>
<dbReference type="Pfam" id="PF13385">
    <property type="entry name" value="Laminin_G_3"/>
    <property type="match status" value="1"/>
</dbReference>
<evidence type="ECO:0000313" key="2">
    <source>
        <dbReference type="EMBL" id="KGF53151.1"/>
    </source>
</evidence>
<gene>
    <name evidence="2" type="ORF">HMPREF9302_01090</name>
</gene>
<dbReference type="Proteomes" id="UP000029614">
    <property type="component" value="Unassembled WGS sequence"/>
</dbReference>
<organism evidence="2 3">
    <name type="scientific">Prevotella amnii DNF00058</name>
    <dbReference type="NCBI Taxonomy" id="1401066"/>
    <lineage>
        <taxon>Bacteria</taxon>
        <taxon>Pseudomonadati</taxon>
        <taxon>Bacteroidota</taxon>
        <taxon>Bacteroidia</taxon>
        <taxon>Bacteroidales</taxon>
        <taxon>Prevotellaceae</taxon>
        <taxon>Prevotella</taxon>
    </lineage>
</organism>
<dbReference type="OrthoDB" id="2582440at2"/>
<dbReference type="InterPro" id="IPR013320">
    <property type="entry name" value="ConA-like_dom_sf"/>
</dbReference>
<dbReference type="GO" id="GO:0005975">
    <property type="term" value="P:carbohydrate metabolic process"/>
    <property type="evidence" value="ECO:0007669"/>
    <property type="project" value="UniProtKB-ARBA"/>
</dbReference>
<dbReference type="RefSeq" id="WP_036853948.1">
    <property type="nucleotide sequence ID" value="NZ_JRNU01000002.1"/>
</dbReference>
<keyword evidence="3" id="KW-1185">Reference proteome</keyword>
<accession>A0A096B2G7</accession>
<evidence type="ECO:0000259" key="1">
    <source>
        <dbReference type="Pfam" id="PF08522"/>
    </source>
</evidence>
<dbReference type="Gene3D" id="2.60.40.1740">
    <property type="entry name" value="hypothetical protein (bacova_03559)"/>
    <property type="match status" value="1"/>
</dbReference>
<protein>
    <recommendedName>
        <fullName evidence="1">BT-3987-like N-terminal domain-containing protein</fullName>
    </recommendedName>
</protein>
<dbReference type="EMBL" id="JRNU01000002">
    <property type="protein sequence ID" value="KGF53151.1"/>
    <property type="molecule type" value="Genomic_DNA"/>
</dbReference>
<dbReference type="SUPFAM" id="SSF49899">
    <property type="entry name" value="Concanavalin A-like lectins/glucanases"/>
    <property type="match status" value="1"/>
</dbReference>
<dbReference type="Pfam" id="PF08522">
    <property type="entry name" value="BT_3987-like_N"/>
    <property type="match status" value="1"/>
</dbReference>
<dbReference type="GO" id="GO:0004553">
    <property type="term" value="F:hydrolase activity, hydrolyzing O-glycosyl compounds"/>
    <property type="evidence" value="ECO:0007669"/>
    <property type="project" value="UniProtKB-ARBA"/>
</dbReference>
<comment type="caution">
    <text evidence="2">The sequence shown here is derived from an EMBL/GenBank/DDBJ whole genome shotgun (WGS) entry which is preliminary data.</text>
</comment>
<sequence>MKNYLPKYVLGGLIMGTVAFSSCNNAEYSELTHQAYIAQTATSGNSSTKITLGQQAVTQNISVRLSDIAQQNSSFELTPDPEALNAFNKHNETSYTFLPEGSYSLSTSEITVSKGKVTSQPAILTINPLSKALKDSGKKYAIAFKLKAKDGAEQVLTSGSTMVYILDQVVYQAVPTINSSSNIKLNFRKELSLKEWTLEMNVNISKLGTRTGELNNQTLFGCWAPAGKDGEIYTRFGDAPIEGNRLQVKTQGTQMNSNMLFKPNTWYHLAFVCQGTKLYLYVNGTLDNSIDLPGKVVYLSDHAQFGNQDYLKANVMVSELRLWTKARSKSEIANNMYSCDPTSPGLEAYWKLNEGEGQEFKDATGHGKPATVPTAITWTKDVRIDGHNN</sequence>
<dbReference type="Gene3D" id="2.60.120.200">
    <property type="match status" value="1"/>
</dbReference>
<name>A0A096B2G7_9BACT</name>
<dbReference type="InterPro" id="IPR013728">
    <property type="entry name" value="BT_3987-like_N"/>
</dbReference>